<keyword evidence="3" id="KW-0496">Mitochondrion</keyword>
<dbReference type="EMBL" id="KF650572">
    <property type="protein sequence ID" value="AHC02319.1"/>
    <property type="molecule type" value="Genomic_DNA"/>
</dbReference>
<feature type="compositionally biased region" description="Low complexity" evidence="1">
    <location>
        <begin position="148"/>
        <end position="162"/>
    </location>
</feature>
<dbReference type="GeneID" id="17963540"/>
<feature type="transmembrane region" description="Helical" evidence="2">
    <location>
        <begin position="21"/>
        <end position="45"/>
    </location>
</feature>
<sequence length="191" mass="21290">MKSIANIFISKIHINNLKSFFIVRSLRMLVINFVGLFAFFMLNLVTSCCSAALFGNISILILDHYTYFMPTLIVSCILKKRALSLSNVLFTLTTYFSIWYTIQSFLSEICIQKILVKFLYICANNIEAIFNDYLEHYTVLIAGDSGSSDSGGSNASSNKGGSPNPDIGNITINDNNSDDEGRRTTMTLQLC</sequence>
<evidence type="ECO:0000256" key="1">
    <source>
        <dbReference type="SAM" id="MobiDB-lite"/>
    </source>
</evidence>
<dbReference type="AlphaFoldDB" id="V5W5J8"/>
<keyword evidence="2" id="KW-0472">Membrane</keyword>
<keyword evidence="2" id="KW-1133">Transmembrane helix</keyword>
<feature type="transmembrane region" description="Helical" evidence="2">
    <location>
        <begin position="51"/>
        <end position="70"/>
    </location>
</feature>
<proteinExistence type="predicted"/>
<organism evidence="3">
    <name type="scientific">Rhynchosporium agropyri</name>
    <dbReference type="NCBI Taxonomy" id="914238"/>
    <lineage>
        <taxon>Eukaryota</taxon>
        <taxon>Fungi</taxon>
        <taxon>Dikarya</taxon>
        <taxon>Ascomycota</taxon>
        <taxon>Pezizomycotina</taxon>
        <taxon>Leotiomycetes</taxon>
        <taxon>Helotiales</taxon>
        <taxon>Ploettnerulaceae</taxon>
        <taxon>Rhynchosporium</taxon>
    </lineage>
</organism>
<feature type="transmembrane region" description="Helical" evidence="2">
    <location>
        <begin position="82"/>
        <end position="102"/>
    </location>
</feature>
<evidence type="ECO:0000313" key="3">
    <source>
        <dbReference type="EMBL" id="AHC02319.1"/>
    </source>
</evidence>
<name>V5W5J8_9HELO</name>
<feature type="region of interest" description="Disordered" evidence="1">
    <location>
        <begin position="148"/>
        <end position="183"/>
    </location>
</feature>
<accession>V5W5J8</accession>
<dbReference type="RefSeq" id="YP_008965303.1">
    <property type="nucleotide sequence ID" value="NC_023125.1"/>
</dbReference>
<gene>
    <name evidence="3" type="primary">cox1i8 1</name>
</gene>
<protein>
    <submittedName>
        <fullName evidence="3">Uncharacterized protein</fullName>
    </submittedName>
</protein>
<evidence type="ECO:0000256" key="2">
    <source>
        <dbReference type="SAM" id="Phobius"/>
    </source>
</evidence>
<geneLocation type="mitochondrion" evidence="3"/>
<reference evidence="3" key="1">
    <citation type="submission" date="2013-09" db="EMBL/GenBank/DDBJ databases">
        <authorList>
            <person name="Torriani S.F.F."/>
            <person name="Penselin D."/>
            <person name="Knogge W."/>
            <person name="Felder M."/>
            <person name="Taudien S."/>
            <person name="Platzer M."/>
            <person name="McDonald B.A."/>
            <person name="Brunner P.C."/>
        </authorList>
    </citation>
    <scope>NUCLEOTIDE SEQUENCE</scope>
</reference>
<reference evidence="3" key="2">
    <citation type="journal article" date="2014" name="Fungal Genet. Biol.">
        <title>Comparative analysis of mitochondrial genomes from closely related Rhynchosporium species reveals extensive intron invasion.</title>
        <authorList>
            <person name="Torriani S.F."/>
            <person name="Penselin D."/>
            <person name="Knogge W."/>
            <person name="Felder M."/>
            <person name="Taudien S."/>
            <person name="Platzer M."/>
            <person name="McDonald B.A."/>
            <person name="Brunner P.C."/>
        </authorList>
    </citation>
    <scope>NUCLEOTIDE SEQUENCE</scope>
</reference>
<keyword evidence="2" id="KW-0812">Transmembrane</keyword>